<reference evidence="2" key="2">
    <citation type="submission" date="2021-04" db="EMBL/GenBank/DDBJ databases">
        <authorList>
            <person name="Gilroy R."/>
        </authorList>
    </citation>
    <scope>NUCLEOTIDE SEQUENCE</scope>
    <source>
        <strain evidence="2">ChiGjej4B4-7305</strain>
    </source>
</reference>
<evidence type="ECO:0000313" key="2">
    <source>
        <dbReference type="EMBL" id="HIZ35639.1"/>
    </source>
</evidence>
<dbReference type="EMBL" id="DXBY01000132">
    <property type="protein sequence ID" value="HIZ35639.1"/>
    <property type="molecule type" value="Genomic_DNA"/>
</dbReference>
<organism evidence="2 3">
    <name type="scientific">Candidatus Ruania gallistercoris</name>
    <dbReference type="NCBI Taxonomy" id="2838746"/>
    <lineage>
        <taxon>Bacteria</taxon>
        <taxon>Bacillati</taxon>
        <taxon>Actinomycetota</taxon>
        <taxon>Actinomycetes</taxon>
        <taxon>Micrococcales</taxon>
        <taxon>Ruaniaceae</taxon>
        <taxon>Ruania</taxon>
    </lineage>
</organism>
<reference evidence="2" key="1">
    <citation type="journal article" date="2021" name="PeerJ">
        <title>Extensive microbial diversity within the chicken gut microbiome revealed by metagenomics and culture.</title>
        <authorList>
            <person name="Gilroy R."/>
            <person name="Ravi A."/>
            <person name="Getino M."/>
            <person name="Pursley I."/>
            <person name="Horton D.L."/>
            <person name="Alikhan N.F."/>
            <person name="Baker D."/>
            <person name="Gharbi K."/>
            <person name="Hall N."/>
            <person name="Watson M."/>
            <person name="Adriaenssens E.M."/>
            <person name="Foster-Nyarko E."/>
            <person name="Jarju S."/>
            <person name="Secka A."/>
            <person name="Antonio M."/>
            <person name="Oren A."/>
            <person name="Chaudhuri R.R."/>
            <person name="La Ragione R."/>
            <person name="Hildebrand F."/>
            <person name="Pallen M.J."/>
        </authorList>
    </citation>
    <scope>NUCLEOTIDE SEQUENCE</scope>
    <source>
        <strain evidence="2">ChiGjej4B4-7305</strain>
    </source>
</reference>
<feature type="transmembrane region" description="Helical" evidence="1">
    <location>
        <begin position="51"/>
        <end position="73"/>
    </location>
</feature>
<evidence type="ECO:0000313" key="3">
    <source>
        <dbReference type="Proteomes" id="UP000824037"/>
    </source>
</evidence>
<feature type="transmembrane region" description="Helical" evidence="1">
    <location>
        <begin position="145"/>
        <end position="164"/>
    </location>
</feature>
<evidence type="ECO:0000256" key="1">
    <source>
        <dbReference type="SAM" id="Phobius"/>
    </source>
</evidence>
<comment type="caution">
    <text evidence="2">The sequence shown here is derived from an EMBL/GenBank/DDBJ whole genome shotgun (WGS) entry which is preliminary data.</text>
</comment>
<proteinExistence type="predicted"/>
<accession>A0A9D2EDE9</accession>
<name>A0A9D2EDE9_9MICO</name>
<gene>
    <name evidence="2" type="ORF">H9815_07660</name>
</gene>
<sequence length="187" mass="20038">MTQGQRQRWNLRATIGVLAWMVLFAGVHVYWELGGTLGFGDAEKTTPEVDSIATVAFTVAILLAFSAGLGLVILSMSPCRHKLPLWVMTGYSATATVVLCARGVSGLVDTWLREAGLADGGVSGLTYQQIYGVADPSMATLGASHLMDINFVAGGILFGLLFITRERMRTKPTRHEQPTSHAESATP</sequence>
<protein>
    <submittedName>
        <fullName evidence="2">DUF3995 domain-containing protein</fullName>
    </submittedName>
</protein>
<keyword evidence="1" id="KW-0812">Transmembrane</keyword>
<dbReference type="AlphaFoldDB" id="A0A9D2EDE9"/>
<dbReference type="Proteomes" id="UP000824037">
    <property type="component" value="Unassembled WGS sequence"/>
</dbReference>
<dbReference type="InterPro" id="IPR025058">
    <property type="entry name" value="DUF3995"/>
</dbReference>
<dbReference type="Pfam" id="PF13160">
    <property type="entry name" value="DUF3995"/>
    <property type="match status" value="1"/>
</dbReference>
<feature type="transmembrane region" description="Helical" evidence="1">
    <location>
        <begin position="85"/>
        <end position="104"/>
    </location>
</feature>
<feature type="transmembrane region" description="Helical" evidence="1">
    <location>
        <begin position="12"/>
        <end position="31"/>
    </location>
</feature>
<keyword evidence="1" id="KW-0472">Membrane</keyword>
<keyword evidence="1" id="KW-1133">Transmembrane helix</keyword>